<accession>A0ABP9ZBG9</accession>
<dbReference type="Proteomes" id="UP001473302">
    <property type="component" value="Unassembled WGS sequence"/>
</dbReference>
<gene>
    <name evidence="1" type="ORF">MFLAVUS_010001</name>
</gene>
<comment type="caution">
    <text evidence="1">The sequence shown here is derived from an EMBL/GenBank/DDBJ whole genome shotgun (WGS) entry which is preliminary data.</text>
</comment>
<sequence>MLTLSESYSVIRFSYILLKSISALLKVSAAANIRGTYKGNKLISVKQVQRAIAGKAIVITVDELHTSEENDRGNWRYVSRRHTEALEEIIKWPEVEEIDKGDPVHFNIRLQIDHIGATVIVERKNRFINRKIKEITNGEKPS</sequence>
<keyword evidence="2" id="KW-1185">Reference proteome</keyword>
<evidence type="ECO:0000313" key="2">
    <source>
        <dbReference type="Proteomes" id="UP001473302"/>
    </source>
</evidence>
<evidence type="ECO:0000313" key="1">
    <source>
        <dbReference type="EMBL" id="GAA5816472.1"/>
    </source>
</evidence>
<reference evidence="1 2" key="1">
    <citation type="submission" date="2024-04" db="EMBL/GenBank/DDBJ databases">
        <title>genome sequences of Mucor flavus KT1a and Helicostylum pulchrum KT1b strains isolated from the surface of a dry-aged beef.</title>
        <authorList>
            <person name="Toyotome T."/>
            <person name="Hosono M."/>
            <person name="Torimaru M."/>
            <person name="Fukuda K."/>
            <person name="Mikami N."/>
        </authorList>
    </citation>
    <scope>NUCLEOTIDE SEQUENCE [LARGE SCALE GENOMIC DNA]</scope>
    <source>
        <strain evidence="1 2">KT1a</strain>
    </source>
</reference>
<name>A0ABP9ZBG9_9FUNG</name>
<protein>
    <submittedName>
        <fullName evidence="1">Uncharacterized protein</fullName>
    </submittedName>
</protein>
<organism evidence="1 2">
    <name type="scientific">Mucor flavus</name>
    <dbReference type="NCBI Taxonomy" id="439312"/>
    <lineage>
        <taxon>Eukaryota</taxon>
        <taxon>Fungi</taxon>
        <taxon>Fungi incertae sedis</taxon>
        <taxon>Mucoromycota</taxon>
        <taxon>Mucoromycotina</taxon>
        <taxon>Mucoromycetes</taxon>
        <taxon>Mucorales</taxon>
        <taxon>Mucorineae</taxon>
        <taxon>Mucoraceae</taxon>
        <taxon>Mucor</taxon>
    </lineage>
</organism>
<proteinExistence type="predicted"/>
<dbReference type="EMBL" id="BAABUK010000032">
    <property type="protein sequence ID" value="GAA5816472.1"/>
    <property type="molecule type" value="Genomic_DNA"/>
</dbReference>